<dbReference type="CDD" id="cd02696">
    <property type="entry name" value="MurNAc-LAA"/>
    <property type="match status" value="1"/>
</dbReference>
<dbReference type="InterPro" id="IPR036582">
    <property type="entry name" value="Mao_N_sf"/>
</dbReference>
<dbReference type="GO" id="GO:0030288">
    <property type="term" value="C:outer membrane-bounded periplasmic space"/>
    <property type="evidence" value="ECO:0007669"/>
    <property type="project" value="TreeGrafter"/>
</dbReference>
<dbReference type="SUPFAM" id="SSF53187">
    <property type="entry name" value="Zn-dependent exopeptidases"/>
    <property type="match status" value="1"/>
</dbReference>
<accession>A0A3A4NHQ1</accession>
<dbReference type="PANTHER" id="PTHR30404">
    <property type="entry name" value="N-ACETYLMURAMOYL-L-ALANINE AMIDASE"/>
    <property type="match status" value="1"/>
</dbReference>
<name>A0A3A4NHQ1_ABYX5</name>
<dbReference type="Gene3D" id="3.40.630.40">
    <property type="entry name" value="Zn-dependent exopeptidases"/>
    <property type="match status" value="1"/>
</dbReference>
<dbReference type="SUPFAM" id="SSF55383">
    <property type="entry name" value="Copper amine oxidase, domain N"/>
    <property type="match status" value="1"/>
</dbReference>
<dbReference type="FunFam" id="3.40.630.40:FF:000005">
    <property type="entry name" value="N-acetylmuramoyl-L-alanine amidase (AmiA)"/>
    <property type="match status" value="1"/>
</dbReference>
<dbReference type="GO" id="GO:0008745">
    <property type="term" value="F:N-acetylmuramoyl-L-alanine amidase activity"/>
    <property type="evidence" value="ECO:0007669"/>
    <property type="project" value="UniProtKB-EC"/>
</dbReference>
<dbReference type="InterPro" id="IPR002508">
    <property type="entry name" value="MurNAc-LAA_cat"/>
</dbReference>
<evidence type="ECO:0000256" key="4">
    <source>
        <dbReference type="SAM" id="SignalP"/>
    </source>
</evidence>
<dbReference type="GO" id="GO:0009253">
    <property type="term" value="P:peptidoglycan catabolic process"/>
    <property type="evidence" value="ECO:0007669"/>
    <property type="project" value="InterPro"/>
</dbReference>
<evidence type="ECO:0000259" key="5">
    <source>
        <dbReference type="SMART" id="SM00646"/>
    </source>
</evidence>
<feature type="chain" id="PRO_5017212433" description="N-acetylmuramoyl-L-alanine amidase" evidence="4">
    <location>
        <begin position="26"/>
        <end position="515"/>
    </location>
</feature>
<evidence type="ECO:0000256" key="3">
    <source>
        <dbReference type="ARBA" id="ARBA00022801"/>
    </source>
</evidence>
<keyword evidence="4" id="KW-0732">Signal</keyword>
<protein>
    <recommendedName>
        <fullName evidence="2">N-acetylmuramoyl-L-alanine amidase</fullName>
        <ecNumber evidence="2">3.5.1.28</ecNumber>
    </recommendedName>
</protein>
<evidence type="ECO:0000256" key="2">
    <source>
        <dbReference type="ARBA" id="ARBA00011901"/>
    </source>
</evidence>
<dbReference type="EMBL" id="QZKU01000105">
    <property type="protein sequence ID" value="RJP18155.1"/>
    <property type="molecule type" value="Genomic_DNA"/>
</dbReference>
<feature type="signal peptide" evidence="4">
    <location>
        <begin position="1"/>
        <end position="25"/>
    </location>
</feature>
<dbReference type="InterPro" id="IPR050695">
    <property type="entry name" value="N-acetylmuramoyl_amidase_3"/>
</dbReference>
<gene>
    <name evidence="6" type="ORF">C4520_15000</name>
</gene>
<dbReference type="Proteomes" id="UP000265882">
    <property type="component" value="Unassembled WGS sequence"/>
</dbReference>
<dbReference type="Pfam" id="PF01520">
    <property type="entry name" value="Amidase_3"/>
    <property type="match status" value="1"/>
</dbReference>
<comment type="caution">
    <text evidence="6">The sequence shown here is derived from an EMBL/GenBank/DDBJ whole genome shotgun (WGS) entry which is preliminary data.</text>
</comment>
<keyword evidence="3" id="KW-0378">Hydrolase</keyword>
<evidence type="ECO:0000313" key="6">
    <source>
        <dbReference type="EMBL" id="RJP18155.1"/>
    </source>
</evidence>
<dbReference type="EC" id="3.5.1.28" evidence="2"/>
<organism evidence="6 7">
    <name type="scientific">Abyssobacteria bacterium (strain SURF_5)</name>
    <dbReference type="NCBI Taxonomy" id="2093360"/>
    <lineage>
        <taxon>Bacteria</taxon>
        <taxon>Pseudomonadati</taxon>
        <taxon>Candidatus Hydrogenedentota</taxon>
        <taxon>Candidatus Abyssobacteria</taxon>
    </lineage>
</organism>
<evidence type="ECO:0000313" key="7">
    <source>
        <dbReference type="Proteomes" id="UP000265882"/>
    </source>
</evidence>
<comment type="catalytic activity">
    <reaction evidence="1">
        <text>Hydrolyzes the link between N-acetylmuramoyl residues and L-amino acid residues in certain cell-wall glycopeptides.</text>
        <dbReference type="EC" id="3.5.1.28"/>
    </reaction>
</comment>
<dbReference type="SMART" id="SM00646">
    <property type="entry name" value="Ami_3"/>
    <property type="match status" value="1"/>
</dbReference>
<dbReference type="AlphaFoldDB" id="A0A3A4NHQ1"/>
<sequence>MGASRSSALFLAVLAILALSLNSPAEQRIEAVPRGDVITLSEAARFFGATVSWKPAEGKIVLAFNGSEAQILLGSNRILIGDYVLTISAPVHISDGLVRVGVQDAAALFSRLLQREVTASELLAAGLAAQPETARRGITIEDVHYISYPEFTRFIINLRGAPDVETVKVQCVDEHDLSVIFSDARFSRLEPPVDINDGVIARLEFLQADHSSKLLIKTQAKRRTYEMQRYNDPPRIVVDVLPDEPLVTTLGQRTVLPQPNGLTEIEPEPQRERLLLTTVVIDPGHGGKDVGARGAGGLMEKEVVLDIALRLKKLIEQKDGMKVVLTRNSDYFVSLEERTMIANSAKEGAPADLFISIHTNSHKSPKIGGFEAYYISDAVDPGAEATAALENAVVAFEKQGKGPAPDSLVPILWDLQFMEFISQSSELAFIAQEQLANRLNTRNRGVRQARFIVLSGVAMPSVLIEVGFISNRVEEAKMKTPDFKERCAEAVSAAVLNFKERHDVRLGLLKKDAKH</sequence>
<evidence type="ECO:0000256" key="1">
    <source>
        <dbReference type="ARBA" id="ARBA00001561"/>
    </source>
</evidence>
<reference evidence="6 7" key="1">
    <citation type="journal article" date="2017" name="ISME J.">
        <title>Energy and carbon metabolisms in a deep terrestrial subsurface fluid microbial community.</title>
        <authorList>
            <person name="Momper L."/>
            <person name="Jungbluth S.P."/>
            <person name="Lee M.D."/>
            <person name="Amend J.P."/>
        </authorList>
    </citation>
    <scope>NUCLEOTIDE SEQUENCE [LARGE SCALE GENOMIC DNA]</scope>
    <source>
        <strain evidence="6">SURF_5</strain>
    </source>
</reference>
<feature type="domain" description="MurNAc-LAA" evidence="5">
    <location>
        <begin position="339"/>
        <end position="496"/>
    </location>
</feature>
<proteinExistence type="predicted"/>
<dbReference type="PANTHER" id="PTHR30404:SF0">
    <property type="entry name" value="N-ACETYLMURAMOYL-L-ALANINE AMIDASE AMIC"/>
    <property type="match status" value="1"/>
</dbReference>